<comment type="caution">
    <text evidence="2">The sequence shown here is derived from an EMBL/GenBank/DDBJ whole genome shotgun (WGS) entry which is preliminary data.</text>
</comment>
<evidence type="ECO:0008006" key="4">
    <source>
        <dbReference type="Google" id="ProtNLM"/>
    </source>
</evidence>
<keyword evidence="1" id="KW-0812">Transmembrane</keyword>
<feature type="transmembrane region" description="Helical" evidence="1">
    <location>
        <begin position="100"/>
        <end position="119"/>
    </location>
</feature>
<dbReference type="EMBL" id="JADUOV010000001">
    <property type="protein sequence ID" value="MBH1788465.1"/>
    <property type="molecule type" value="Genomic_DNA"/>
</dbReference>
<protein>
    <recommendedName>
        <fullName evidence="4">Transmembrane protein</fullName>
    </recommendedName>
</protein>
<dbReference type="Proteomes" id="UP000634179">
    <property type="component" value="Unassembled WGS sequence"/>
</dbReference>
<sequence length="120" mass="13492">MKFEIGLLISNTRKKAAEAWRKFHLAANRVEEAIDGGLDTISLRWLSLVSVVTLGAEIYILANWDELTGKGVLAPTNLFSIFLIAFFFSVGLRKRFNSRLWTIIGTLTSLMLWASSVWVS</sequence>
<evidence type="ECO:0000313" key="3">
    <source>
        <dbReference type="Proteomes" id="UP000634179"/>
    </source>
</evidence>
<name>A0AA40Y2T8_STEMA</name>
<feature type="transmembrane region" description="Helical" evidence="1">
    <location>
        <begin position="45"/>
        <end position="62"/>
    </location>
</feature>
<dbReference type="AlphaFoldDB" id="A0AA40Y2T8"/>
<gene>
    <name evidence="2" type="ORF">I5V89_01120</name>
</gene>
<organism evidence="2 3">
    <name type="scientific">Stenotrophomonas maltophilia</name>
    <name type="common">Pseudomonas maltophilia</name>
    <name type="synonym">Xanthomonas maltophilia</name>
    <dbReference type="NCBI Taxonomy" id="40324"/>
    <lineage>
        <taxon>Bacteria</taxon>
        <taxon>Pseudomonadati</taxon>
        <taxon>Pseudomonadota</taxon>
        <taxon>Gammaproteobacteria</taxon>
        <taxon>Lysobacterales</taxon>
        <taxon>Lysobacteraceae</taxon>
        <taxon>Stenotrophomonas</taxon>
        <taxon>Stenotrophomonas maltophilia group</taxon>
    </lineage>
</organism>
<feature type="transmembrane region" description="Helical" evidence="1">
    <location>
        <begin position="74"/>
        <end position="93"/>
    </location>
</feature>
<evidence type="ECO:0000256" key="1">
    <source>
        <dbReference type="SAM" id="Phobius"/>
    </source>
</evidence>
<proteinExistence type="predicted"/>
<keyword evidence="1" id="KW-1133">Transmembrane helix</keyword>
<evidence type="ECO:0000313" key="2">
    <source>
        <dbReference type="EMBL" id="MBH1788465.1"/>
    </source>
</evidence>
<accession>A0AA40Y2T8</accession>
<reference evidence="2" key="1">
    <citation type="submission" date="2020-11" db="EMBL/GenBank/DDBJ databases">
        <title>Enhanced detection system for hospital associated transmission using whole genome sequencing surveillance.</title>
        <authorList>
            <person name="Harrison L.H."/>
            <person name="Van Tyne D."/>
            <person name="Marsh J.W."/>
            <person name="Griffith M.P."/>
            <person name="Snyder D.J."/>
            <person name="Cooper V.S."/>
            <person name="Mustapha M."/>
        </authorList>
    </citation>
    <scope>NUCLEOTIDE SEQUENCE</scope>
    <source>
        <strain evidence="2">STEN00053</strain>
    </source>
</reference>
<keyword evidence="1" id="KW-0472">Membrane</keyword>